<dbReference type="Gene3D" id="2.60.40.1180">
    <property type="entry name" value="Golgi alpha-mannosidase II"/>
    <property type="match status" value="1"/>
</dbReference>
<organism evidence="8 9">
    <name type="scientific">Paenibacillus auburnensis</name>
    <dbReference type="NCBI Taxonomy" id="2905649"/>
    <lineage>
        <taxon>Bacteria</taxon>
        <taxon>Bacillati</taxon>
        <taxon>Bacillota</taxon>
        <taxon>Bacilli</taxon>
        <taxon>Bacillales</taxon>
        <taxon>Paenibacillaceae</taxon>
        <taxon>Paenibacillus</taxon>
    </lineage>
</organism>
<dbReference type="EC" id="3.2.1.55" evidence="3"/>
<name>A0ABM9C912_9BACL</name>
<keyword evidence="9" id="KW-1185">Reference proteome</keyword>
<evidence type="ECO:0000259" key="7">
    <source>
        <dbReference type="SMART" id="SM00813"/>
    </source>
</evidence>
<accession>A0ABM9C912</accession>
<keyword evidence="6" id="KW-0325">Glycoprotein</keyword>
<reference evidence="8" key="1">
    <citation type="submission" date="2022-01" db="EMBL/GenBank/DDBJ databases">
        <authorList>
            <person name="Criscuolo A."/>
        </authorList>
    </citation>
    <scope>NUCLEOTIDE SEQUENCE</scope>
    <source>
        <strain evidence="8">CIP111892</strain>
    </source>
</reference>
<comment type="catalytic activity">
    <reaction evidence="1">
        <text>Hydrolysis of terminal non-reducing alpha-L-arabinofuranoside residues in alpha-L-arabinosides.</text>
        <dbReference type="EC" id="3.2.1.55"/>
    </reaction>
</comment>
<proteinExistence type="inferred from homology"/>
<feature type="domain" description="Alpha-L-arabinofuranosidase C-terminal" evidence="7">
    <location>
        <begin position="441"/>
        <end position="785"/>
    </location>
</feature>
<comment type="caution">
    <text evidence="8">The sequence shown here is derived from an EMBL/GenBank/DDBJ whole genome shotgun (WGS) entry which is preliminary data.</text>
</comment>
<evidence type="ECO:0000313" key="9">
    <source>
        <dbReference type="Proteomes" id="UP000838324"/>
    </source>
</evidence>
<dbReference type="SUPFAM" id="SSF51011">
    <property type="entry name" value="Glycosyl hydrolase domain"/>
    <property type="match status" value="1"/>
</dbReference>
<keyword evidence="8" id="KW-0326">Glycosidase</keyword>
<evidence type="ECO:0000313" key="8">
    <source>
        <dbReference type="EMBL" id="CAH1207608.1"/>
    </source>
</evidence>
<dbReference type="Pfam" id="PF06964">
    <property type="entry name" value="Alpha-L-AF_C"/>
    <property type="match status" value="1"/>
</dbReference>
<dbReference type="SMART" id="SM00813">
    <property type="entry name" value="Alpha-L-AF_C"/>
    <property type="match status" value="1"/>
</dbReference>
<evidence type="ECO:0000256" key="2">
    <source>
        <dbReference type="ARBA" id="ARBA00007186"/>
    </source>
</evidence>
<evidence type="ECO:0000256" key="1">
    <source>
        <dbReference type="ARBA" id="ARBA00001462"/>
    </source>
</evidence>
<dbReference type="InterPro" id="IPR013780">
    <property type="entry name" value="Glyco_hydro_b"/>
</dbReference>
<dbReference type="Proteomes" id="UP000838324">
    <property type="component" value="Unassembled WGS sequence"/>
</dbReference>
<dbReference type="PANTHER" id="PTHR31776:SF0">
    <property type="entry name" value="ALPHA-L-ARABINOFURANOSIDASE 1"/>
    <property type="match status" value="1"/>
</dbReference>
<evidence type="ECO:0000256" key="6">
    <source>
        <dbReference type="ARBA" id="ARBA00023180"/>
    </source>
</evidence>
<dbReference type="InterPro" id="IPR051563">
    <property type="entry name" value="Glycosyl_Hydrolase_51"/>
</dbReference>
<dbReference type="Gene3D" id="2.60.120.260">
    <property type="entry name" value="Galactose-binding domain-like"/>
    <property type="match status" value="1"/>
</dbReference>
<dbReference type="SUPFAM" id="SSF49785">
    <property type="entry name" value="Galactose-binding domain-like"/>
    <property type="match status" value="1"/>
</dbReference>
<dbReference type="InterPro" id="IPR055235">
    <property type="entry name" value="ASD1_cat"/>
</dbReference>
<dbReference type="InterPro" id="IPR017853">
    <property type="entry name" value="GH"/>
</dbReference>
<dbReference type="RefSeq" id="WP_236334280.1">
    <property type="nucleotide sequence ID" value="NZ_CAKMMG010000003.1"/>
</dbReference>
<dbReference type="PANTHER" id="PTHR31776">
    <property type="entry name" value="ALPHA-L-ARABINOFURANOSIDASE 1"/>
    <property type="match status" value="1"/>
</dbReference>
<comment type="similarity">
    <text evidence="2">Belongs to the glycosyl hydrolase 51 family.</text>
</comment>
<evidence type="ECO:0000256" key="5">
    <source>
        <dbReference type="ARBA" id="ARBA00022801"/>
    </source>
</evidence>
<dbReference type="SUPFAM" id="SSF51445">
    <property type="entry name" value="(Trans)glycosidases"/>
    <property type="match status" value="1"/>
</dbReference>
<protein>
    <recommendedName>
        <fullName evidence="3">non-reducing end alpha-L-arabinofuranosidase</fullName>
        <ecNumber evidence="3">3.2.1.55</ecNumber>
    </recommendedName>
</protein>
<dbReference type="Gene3D" id="3.20.20.80">
    <property type="entry name" value="Glycosidases"/>
    <property type="match status" value="1"/>
</dbReference>
<evidence type="ECO:0000256" key="3">
    <source>
        <dbReference type="ARBA" id="ARBA00012670"/>
    </source>
</evidence>
<dbReference type="Pfam" id="PF22848">
    <property type="entry name" value="ASD1_dom"/>
    <property type="match status" value="1"/>
</dbReference>
<dbReference type="EMBL" id="CAKMMG010000003">
    <property type="protein sequence ID" value="CAH1207608.1"/>
    <property type="molecule type" value="Genomic_DNA"/>
</dbReference>
<keyword evidence="4" id="KW-0732">Signal</keyword>
<sequence length="794" mass="88637">MATKAKLNVYTHETGAQLGDLFGIFFEDLNHAADGGLYAELIQNRSFEFDPIDHQDYHSLTAWEKVERGGGRAGLSVESATPFHPANPHYAVIDIQEPGEGVGLSNAGFNTGIAVKEDEKYLFSVCMRRSDSFTTPVRVLLEGANGAVCASAEIIADSADWQKYETVLTAGFTDTACRLVILAGGLGRLEIDRVSLFPEKTYRGRRNGLREDIAVMLADLKPKFMRFPGGCLVHDGSLNPDDRNSMYRWKNTIGEIASRPARRNNWGYNQTLGLGYYEYFQFCEDIGAKAIPVLPGGYDPHHGRIVPIDELGPWIQDALDLIEFARGDASTKWGGIRSSLGHTEPFGLEYIAIGNEEVGEPFFERYPYFHKAIKELYPDIQVINSSGPFAAGGEYERGWTSAREHGSDLVDEHFYQSPEWFLANMDRYDHFKADEPKVFLGEYASWGNTYYNALVEAAFMTRLEQNAHAVGLACYAPMLCNVGYVNWKPDMIWFDNHQVFGTPNYYVQKLFMNHQGDRLLYIDAENLPEKPEASQETVKGRMVLAAEKSAVSYRNITLTNNLTGEQQVIGESVELNDIEGAVSKEEELRSFLLGETDLRDYTLKWTARKTGGVRGFLIYFGMQDEGNRLNWEIGGWQNQDSTLSAVVDGRSSCLTQSLFSVENDTDYELELHISGRLITASINGTIINQAEDLLPEIQPLYYTASLEDSSGDVIVKAVNVLDTPLSARIELKELSAASNKAEVHELSGIELNAENSFADPQKVSPSSRTITFEGNCFDYDFPGHSVTVFRIQHS</sequence>
<keyword evidence="5 8" id="KW-0378">Hydrolase</keyword>
<dbReference type="InterPro" id="IPR010720">
    <property type="entry name" value="Alpha-L-AF_C"/>
</dbReference>
<evidence type="ECO:0000256" key="4">
    <source>
        <dbReference type="ARBA" id="ARBA00022729"/>
    </source>
</evidence>
<gene>
    <name evidence="8" type="ORF">PAECIP111892_02936</name>
</gene>
<dbReference type="InterPro" id="IPR008979">
    <property type="entry name" value="Galactose-bd-like_sf"/>
</dbReference>
<dbReference type="GO" id="GO:0046556">
    <property type="term" value="F:alpha-L-arabinofuranosidase activity"/>
    <property type="evidence" value="ECO:0007669"/>
    <property type="project" value="UniProtKB-EC"/>
</dbReference>